<name>D5AC83_PICSI</name>
<proteinExistence type="evidence at transcript level"/>
<sequence>MIFWHGLQRIVLGSWIQFISVIAWVYVWSLFCDCGLVSFV</sequence>
<keyword evidence="1" id="KW-0812">Transmembrane</keyword>
<feature type="transmembrane region" description="Helical" evidence="1">
    <location>
        <begin position="12"/>
        <end position="31"/>
    </location>
</feature>
<keyword evidence="1" id="KW-0472">Membrane</keyword>
<keyword evidence="1" id="KW-1133">Transmembrane helix</keyword>
<evidence type="ECO:0000313" key="2">
    <source>
        <dbReference type="EMBL" id="ADE77152.1"/>
    </source>
</evidence>
<dbReference type="AlphaFoldDB" id="D5AC83"/>
<protein>
    <submittedName>
        <fullName evidence="2">Uncharacterized protein</fullName>
    </submittedName>
</protein>
<accession>D5AC83</accession>
<organism evidence="2">
    <name type="scientific">Picea sitchensis</name>
    <name type="common">Sitka spruce</name>
    <name type="synonym">Pinus sitchensis</name>
    <dbReference type="NCBI Taxonomy" id="3332"/>
    <lineage>
        <taxon>Eukaryota</taxon>
        <taxon>Viridiplantae</taxon>
        <taxon>Streptophyta</taxon>
        <taxon>Embryophyta</taxon>
        <taxon>Tracheophyta</taxon>
        <taxon>Spermatophyta</taxon>
        <taxon>Pinopsida</taxon>
        <taxon>Pinidae</taxon>
        <taxon>Conifers I</taxon>
        <taxon>Pinales</taxon>
        <taxon>Pinaceae</taxon>
        <taxon>Picea</taxon>
    </lineage>
</organism>
<evidence type="ECO:0000256" key="1">
    <source>
        <dbReference type="SAM" id="Phobius"/>
    </source>
</evidence>
<dbReference type="EMBL" id="BT123857">
    <property type="protein sequence ID" value="ADE77152.1"/>
    <property type="molecule type" value="mRNA"/>
</dbReference>
<reference evidence="2" key="1">
    <citation type="submission" date="2010-04" db="EMBL/GenBank/DDBJ databases">
        <authorList>
            <person name="Reid K.E."/>
            <person name="Liao N."/>
            <person name="Chan S."/>
            <person name="Docking R."/>
            <person name="Taylor G."/>
            <person name="Moore R."/>
            <person name="Mayo M."/>
            <person name="Munro S."/>
            <person name="King J."/>
            <person name="Yanchuk A."/>
            <person name="Holt R."/>
            <person name="Jones S."/>
            <person name="Marra M."/>
            <person name="Ritland C.E."/>
            <person name="Ritland K."/>
            <person name="Bohlmann J."/>
        </authorList>
    </citation>
    <scope>NUCLEOTIDE SEQUENCE</scope>
    <source>
        <tissue evidence="2">Bud</tissue>
    </source>
</reference>